<keyword evidence="9" id="KW-1185">Reference proteome</keyword>
<evidence type="ECO:0000313" key="9">
    <source>
        <dbReference type="Proteomes" id="UP000663608"/>
    </source>
</evidence>
<dbReference type="CDD" id="cd07731">
    <property type="entry name" value="ComA-like_MBL-fold"/>
    <property type="match status" value="1"/>
</dbReference>
<dbReference type="PANTHER" id="PTHR30619:SF1">
    <property type="entry name" value="RECOMBINATION PROTEIN 2"/>
    <property type="match status" value="1"/>
</dbReference>
<dbReference type="Proteomes" id="UP000663608">
    <property type="component" value="Chromosome"/>
</dbReference>
<dbReference type="NCBIfam" id="TIGR00361">
    <property type="entry name" value="ComEC_Rec2"/>
    <property type="match status" value="1"/>
</dbReference>
<name>A0AA45QS60_9LACT</name>
<feature type="transmembrane region" description="Helical" evidence="6">
    <location>
        <begin position="387"/>
        <end position="410"/>
    </location>
</feature>
<keyword evidence="3 6" id="KW-0812">Transmembrane</keyword>
<dbReference type="Pfam" id="PF03772">
    <property type="entry name" value="Competence"/>
    <property type="match status" value="1"/>
</dbReference>
<proteinExistence type="predicted"/>
<dbReference type="AlphaFoldDB" id="A0AA45QS60"/>
<dbReference type="Pfam" id="PF00753">
    <property type="entry name" value="Lactamase_B"/>
    <property type="match status" value="1"/>
</dbReference>
<dbReference type="KEGG" id="lti:JW886_08355"/>
<feature type="transmembrane region" description="Helical" evidence="6">
    <location>
        <begin position="353"/>
        <end position="380"/>
    </location>
</feature>
<keyword evidence="4 6" id="KW-1133">Transmembrane helix</keyword>
<evidence type="ECO:0000256" key="5">
    <source>
        <dbReference type="ARBA" id="ARBA00023136"/>
    </source>
</evidence>
<dbReference type="GO" id="GO:0005886">
    <property type="term" value="C:plasma membrane"/>
    <property type="evidence" value="ECO:0007669"/>
    <property type="project" value="UniProtKB-SubCell"/>
</dbReference>
<dbReference type="InterPro" id="IPR035681">
    <property type="entry name" value="ComA-like_MBL"/>
</dbReference>
<evidence type="ECO:0000259" key="7">
    <source>
        <dbReference type="SMART" id="SM00849"/>
    </source>
</evidence>
<dbReference type="InterPro" id="IPR004477">
    <property type="entry name" value="ComEC_N"/>
</dbReference>
<dbReference type="NCBIfam" id="TIGR00360">
    <property type="entry name" value="ComEC_N-term"/>
    <property type="match status" value="1"/>
</dbReference>
<dbReference type="InterPro" id="IPR004797">
    <property type="entry name" value="Competence_ComEC/Rec2"/>
</dbReference>
<organism evidence="8 9">
    <name type="scientific">Lactococcus taiwanensis</name>
    <dbReference type="NCBI Taxonomy" id="1151742"/>
    <lineage>
        <taxon>Bacteria</taxon>
        <taxon>Bacillati</taxon>
        <taxon>Bacillota</taxon>
        <taxon>Bacilli</taxon>
        <taxon>Lactobacillales</taxon>
        <taxon>Streptococcaceae</taxon>
        <taxon>Lactococcus</taxon>
    </lineage>
</organism>
<dbReference type="PROSITE" id="PS51257">
    <property type="entry name" value="PROKAR_LIPOPROTEIN"/>
    <property type="match status" value="1"/>
</dbReference>
<evidence type="ECO:0000256" key="6">
    <source>
        <dbReference type="SAM" id="Phobius"/>
    </source>
</evidence>
<comment type="subcellular location">
    <subcellularLocation>
        <location evidence="1">Cell membrane</location>
        <topology evidence="1">Multi-pass membrane protein</topology>
    </subcellularLocation>
</comment>
<dbReference type="InterPro" id="IPR052159">
    <property type="entry name" value="Competence_DNA_uptake"/>
</dbReference>
<sequence length="736" mass="84455">MVFVLIKVPLIFLAYLTVLLYFCIFSNNIIIGCIFLLSLGIALWRKFYVFFPLLLIFGIYFYLFNAYHSQKMALPEVAFHQITPRIDTLQVNGDLLSFRGRVHDRNYQVYATLQSKKEQTFFKNLAQNCRISFTGNLEKPAAQRNFEGFDEQKYYSNQNIYRQIKIRQINAVKLTHNFNIWLLRRKGIVWAQSHFPRPMSSYMTGLLFGYLGKDFSQMTTIYSALGIIHLFALSGMQVNFFVEVLRKILLKIGIRLEFIPFFKFLFSIFYAILTGFSLSVLRALFQKNIPAKGLDNMAITTLGLLLVYPGFLLDKGGQLTLLYAFTISMLQQFSFTKSNIREALFKTFALNLIAFPLLIFDFFSFQPLSIILTIGFGLIFDKIMLPLLLITFLLSLTGLSVNLNVLFLLLEKMMRHLYQWFSYTPVFGKPSLIGLLGLFLTAGLLVDALRKKKLRFFCAFSLLLILFFVKHPVAPTITMIDVGQGDSILLQDRWNQETVLIDTGGRLTLPQPKWKKAHFSTNADNTLIPYLKAEGISTLDHLILTHTDADHVGDFLTLARTIKIRDVWVSPGELKVPTFVHQLKRAQLPIHIVKSGDKLPIFNGHLEILSKGYTHKGDNDDSIVTYGDFFNKKFLFTGDLEQEGELKLLKAYPRLKVDVLKVGHHGSKTSSNPYFIRQIDPQLALISVGKKNRYGHPNQETLATLKKAQIKILRTDQVGAVQLIYHHRKWQVKTVR</sequence>
<dbReference type="SMART" id="SM00849">
    <property type="entry name" value="Lactamase_B"/>
    <property type="match status" value="1"/>
</dbReference>
<dbReference type="InterPro" id="IPR036866">
    <property type="entry name" value="RibonucZ/Hydroxyglut_hydro"/>
</dbReference>
<evidence type="ECO:0000256" key="4">
    <source>
        <dbReference type="ARBA" id="ARBA00022989"/>
    </source>
</evidence>
<reference evidence="8 9" key="1">
    <citation type="submission" date="2021-02" db="EMBL/GenBank/DDBJ databases">
        <title>Complete genome sequence of Lactococcus lactis strain K_LL004.</title>
        <authorList>
            <person name="Kim H.B."/>
        </authorList>
    </citation>
    <scope>NUCLEOTIDE SEQUENCE [LARGE SCALE GENOMIC DNA]</scope>
    <source>
        <strain evidence="8 9">K_LL004</strain>
    </source>
</reference>
<accession>A0AA45QS60</accession>
<evidence type="ECO:0000256" key="1">
    <source>
        <dbReference type="ARBA" id="ARBA00004651"/>
    </source>
</evidence>
<feature type="transmembrane region" description="Helical" evidence="6">
    <location>
        <begin position="430"/>
        <end position="449"/>
    </location>
</feature>
<evidence type="ECO:0000313" key="8">
    <source>
        <dbReference type="EMBL" id="QSE77668.1"/>
    </source>
</evidence>
<dbReference type="SUPFAM" id="SSF56281">
    <property type="entry name" value="Metallo-hydrolase/oxidoreductase"/>
    <property type="match status" value="1"/>
</dbReference>
<dbReference type="PANTHER" id="PTHR30619">
    <property type="entry name" value="DNA INTERNALIZATION/COMPETENCE PROTEIN COMEC/REC2"/>
    <property type="match status" value="1"/>
</dbReference>
<feature type="domain" description="Metallo-beta-lactamase" evidence="7">
    <location>
        <begin position="484"/>
        <end position="690"/>
    </location>
</feature>
<feature type="transmembrane region" description="Helical" evidence="6">
    <location>
        <begin position="47"/>
        <end position="64"/>
    </location>
</feature>
<feature type="transmembrane region" description="Helical" evidence="6">
    <location>
        <begin position="297"/>
        <end position="313"/>
    </location>
</feature>
<dbReference type="EMBL" id="CP070872">
    <property type="protein sequence ID" value="QSE77668.1"/>
    <property type="molecule type" value="Genomic_DNA"/>
</dbReference>
<dbReference type="Gene3D" id="3.60.15.10">
    <property type="entry name" value="Ribonuclease Z/Hydroxyacylglutathione hydrolase-like"/>
    <property type="match status" value="1"/>
</dbReference>
<evidence type="ECO:0000256" key="3">
    <source>
        <dbReference type="ARBA" id="ARBA00022692"/>
    </source>
</evidence>
<feature type="transmembrane region" description="Helical" evidence="6">
    <location>
        <begin position="262"/>
        <end position="285"/>
    </location>
</feature>
<feature type="transmembrane region" description="Helical" evidence="6">
    <location>
        <begin position="221"/>
        <end position="242"/>
    </location>
</feature>
<feature type="transmembrane region" description="Helical" evidence="6">
    <location>
        <begin position="12"/>
        <end position="41"/>
    </location>
</feature>
<dbReference type="GO" id="GO:0030420">
    <property type="term" value="P:establishment of competence for transformation"/>
    <property type="evidence" value="ECO:0007669"/>
    <property type="project" value="InterPro"/>
</dbReference>
<keyword evidence="2" id="KW-1003">Cell membrane</keyword>
<dbReference type="InterPro" id="IPR001279">
    <property type="entry name" value="Metallo-B-lactamas"/>
</dbReference>
<evidence type="ECO:0000256" key="2">
    <source>
        <dbReference type="ARBA" id="ARBA00022475"/>
    </source>
</evidence>
<dbReference type="Pfam" id="PF13567">
    <property type="entry name" value="DUF4131"/>
    <property type="match status" value="1"/>
</dbReference>
<keyword evidence="5 6" id="KW-0472">Membrane</keyword>
<protein>
    <submittedName>
        <fullName evidence="8">DNA internalization-related competence protein ComEC/Rec2</fullName>
    </submittedName>
</protein>
<gene>
    <name evidence="8" type="ORF">JW886_08355</name>
</gene>
<dbReference type="InterPro" id="IPR025405">
    <property type="entry name" value="DUF4131"/>
</dbReference>
<feature type="transmembrane region" description="Helical" evidence="6">
    <location>
        <begin position="456"/>
        <end position="474"/>
    </location>
</feature>